<keyword evidence="1" id="KW-0808">Transferase</keyword>
<dbReference type="PROSITE" id="PS51186">
    <property type="entry name" value="GNAT"/>
    <property type="match status" value="1"/>
</dbReference>
<dbReference type="Proteomes" id="UP001562354">
    <property type="component" value="Unassembled WGS sequence"/>
</dbReference>
<gene>
    <name evidence="5" type="ORF">AAFC00_002441</name>
</gene>
<feature type="compositionally biased region" description="Basic and acidic residues" evidence="3">
    <location>
        <begin position="34"/>
        <end position="59"/>
    </location>
</feature>
<dbReference type="InterPro" id="IPR051635">
    <property type="entry name" value="SNAT-like"/>
</dbReference>
<comment type="caution">
    <text evidence="5">The sequence shown here is derived from an EMBL/GenBank/DDBJ whole genome shotgun (WGS) entry which is preliminary data.</text>
</comment>
<dbReference type="GeneID" id="95976143"/>
<protein>
    <recommendedName>
        <fullName evidence="4">N-acetyltransferase domain-containing protein</fullName>
    </recommendedName>
</protein>
<feature type="domain" description="N-acetyltransferase" evidence="4">
    <location>
        <begin position="134"/>
        <end position="268"/>
    </location>
</feature>
<evidence type="ECO:0000256" key="3">
    <source>
        <dbReference type="SAM" id="MobiDB-lite"/>
    </source>
</evidence>
<evidence type="ECO:0000313" key="5">
    <source>
        <dbReference type="EMBL" id="KAL1301987.1"/>
    </source>
</evidence>
<evidence type="ECO:0000256" key="1">
    <source>
        <dbReference type="ARBA" id="ARBA00022679"/>
    </source>
</evidence>
<keyword evidence="2" id="KW-0012">Acyltransferase</keyword>
<dbReference type="EMBL" id="JBFMKM010000012">
    <property type="protein sequence ID" value="KAL1301987.1"/>
    <property type="molecule type" value="Genomic_DNA"/>
</dbReference>
<organism evidence="5 6">
    <name type="scientific">Neodothiora populina</name>
    <dbReference type="NCBI Taxonomy" id="2781224"/>
    <lineage>
        <taxon>Eukaryota</taxon>
        <taxon>Fungi</taxon>
        <taxon>Dikarya</taxon>
        <taxon>Ascomycota</taxon>
        <taxon>Pezizomycotina</taxon>
        <taxon>Dothideomycetes</taxon>
        <taxon>Dothideomycetidae</taxon>
        <taxon>Dothideales</taxon>
        <taxon>Dothioraceae</taxon>
        <taxon>Neodothiora</taxon>
    </lineage>
</organism>
<accession>A0ABR3P7E3</accession>
<keyword evidence="6" id="KW-1185">Reference proteome</keyword>
<dbReference type="PANTHER" id="PTHR10908">
    <property type="entry name" value="SEROTONIN N-ACETYLTRANSFERASE"/>
    <property type="match status" value="1"/>
</dbReference>
<name>A0ABR3P7E3_9PEZI</name>
<proteinExistence type="predicted"/>
<evidence type="ECO:0000313" key="6">
    <source>
        <dbReference type="Proteomes" id="UP001562354"/>
    </source>
</evidence>
<dbReference type="RefSeq" id="XP_069198263.1">
    <property type="nucleotide sequence ID" value="XM_069341755.1"/>
</dbReference>
<dbReference type="Pfam" id="PF13673">
    <property type="entry name" value="Acetyltransf_10"/>
    <property type="match status" value="1"/>
</dbReference>
<dbReference type="SUPFAM" id="SSF55729">
    <property type="entry name" value="Acyl-CoA N-acyltransferases (Nat)"/>
    <property type="match status" value="1"/>
</dbReference>
<feature type="region of interest" description="Disordered" evidence="3">
    <location>
        <begin position="23"/>
        <end position="59"/>
    </location>
</feature>
<dbReference type="InterPro" id="IPR016181">
    <property type="entry name" value="Acyl_CoA_acyltransferase"/>
</dbReference>
<dbReference type="Gene3D" id="3.40.630.30">
    <property type="match status" value="1"/>
</dbReference>
<dbReference type="InterPro" id="IPR000182">
    <property type="entry name" value="GNAT_dom"/>
</dbReference>
<evidence type="ECO:0000259" key="4">
    <source>
        <dbReference type="PROSITE" id="PS51186"/>
    </source>
</evidence>
<evidence type="ECO:0000256" key="2">
    <source>
        <dbReference type="ARBA" id="ARBA00023315"/>
    </source>
</evidence>
<sequence length="272" mass="30086">MPRDLAAERDRVLNDLPMLEKSEKVPVLASSKVDSSDPDSRPVQRRPSKDKIERDMDKQDAWAEIKPYTKSLTPSDVDSSVKLEDAAFPPHERASREKFLYRYTRCGEICLGLFTSARTDSDELDSSLPTASVAQTVSSDEPERKSILLAHCVATKTANPAIRDDDMEIPPNWQQSSKFSTVGHNDAGRTVCIHSLAVLPAYHGKGLGSTLLKAYIQRIEQSGIADRIALLAHGSLVRFYEIFGFVSQGPSQAQFGGGGWFDMVLELNSKPY</sequence>
<reference evidence="5 6" key="1">
    <citation type="submission" date="2024-07" db="EMBL/GenBank/DDBJ databases">
        <title>Draft sequence of the Neodothiora populina.</title>
        <authorList>
            <person name="Drown D.D."/>
            <person name="Schuette U.S."/>
            <person name="Buechlein A.B."/>
            <person name="Rusch D.R."/>
            <person name="Winton L.W."/>
            <person name="Adams G.A."/>
        </authorList>
    </citation>
    <scope>NUCLEOTIDE SEQUENCE [LARGE SCALE GENOMIC DNA]</scope>
    <source>
        <strain evidence="5 6">CPC 39397</strain>
    </source>
</reference>
<dbReference type="CDD" id="cd04301">
    <property type="entry name" value="NAT_SF"/>
    <property type="match status" value="1"/>
</dbReference>
<dbReference type="PANTHER" id="PTHR10908:SF0">
    <property type="entry name" value="SEROTONIN N-ACETYLTRANSFERASE"/>
    <property type="match status" value="1"/>
</dbReference>